<name>X6LFS0_RETFI</name>
<comment type="caution">
    <text evidence="2">The sequence shown here is derived from an EMBL/GenBank/DDBJ whole genome shotgun (WGS) entry which is preliminary data.</text>
</comment>
<dbReference type="EMBL" id="ASPP01043514">
    <property type="protein sequence ID" value="ETN99589.1"/>
    <property type="molecule type" value="Genomic_DNA"/>
</dbReference>
<dbReference type="AlphaFoldDB" id="X6LFS0"/>
<feature type="chain" id="PRO_5004974711" evidence="1">
    <location>
        <begin position="20"/>
        <end position="90"/>
    </location>
</feature>
<dbReference type="Proteomes" id="UP000023152">
    <property type="component" value="Unassembled WGS sequence"/>
</dbReference>
<accession>X6LFS0</accession>
<keyword evidence="3" id="KW-1185">Reference proteome</keyword>
<sequence>MFVIAFFFFLFLCLKRFNCLLTQLVFDRFWKHCPVEDSKFQQQTQQLSAKFPSFKEFYDAFLEKKSVELPKVSELGMAMVISEFKKINGA</sequence>
<organism evidence="2 3">
    <name type="scientific">Reticulomyxa filosa</name>
    <dbReference type="NCBI Taxonomy" id="46433"/>
    <lineage>
        <taxon>Eukaryota</taxon>
        <taxon>Sar</taxon>
        <taxon>Rhizaria</taxon>
        <taxon>Retaria</taxon>
        <taxon>Foraminifera</taxon>
        <taxon>Monothalamids</taxon>
        <taxon>Reticulomyxidae</taxon>
        <taxon>Reticulomyxa</taxon>
    </lineage>
</organism>
<evidence type="ECO:0000313" key="3">
    <source>
        <dbReference type="Proteomes" id="UP000023152"/>
    </source>
</evidence>
<gene>
    <name evidence="2" type="ORF">RFI_37881</name>
</gene>
<protein>
    <submittedName>
        <fullName evidence="2">Uncharacterized protein</fullName>
    </submittedName>
</protein>
<proteinExistence type="predicted"/>
<feature type="signal peptide" evidence="1">
    <location>
        <begin position="1"/>
        <end position="19"/>
    </location>
</feature>
<evidence type="ECO:0000256" key="1">
    <source>
        <dbReference type="SAM" id="SignalP"/>
    </source>
</evidence>
<reference evidence="2 3" key="1">
    <citation type="journal article" date="2013" name="Curr. Biol.">
        <title>The Genome of the Foraminiferan Reticulomyxa filosa.</title>
        <authorList>
            <person name="Glockner G."/>
            <person name="Hulsmann N."/>
            <person name="Schleicher M."/>
            <person name="Noegel A.A."/>
            <person name="Eichinger L."/>
            <person name="Gallinger C."/>
            <person name="Pawlowski J."/>
            <person name="Sierra R."/>
            <person name="Euteneuer U."/>
            <person name="Pillet L."/>
            <person name="Moustafa A."/>
            <person name="Platzer M."/>
            <person name="Groth M."/>
            <person name="Szafranski K."/>
            <person name="Schliwa M."/>
        </authorList>
    </citation>
    <scope>NUCLEOTIDE SEQUENCE [LARGE SCALE GENOMIC DNA]</scope>
</reference>
<evidence type="ECO:0000313" key="2">
    <source>
        <dbReference type="EMBL" id="ETN99589.1"/>
    </source>
</evidence>
<keyword evidence="1" id="KW-0732">Signal</keyword>
<feature type="non-terminal residue" evidence="2">
    <location>
        <position position="90"/>
    </location>
</feature>